<dbReference type="InterPro" id="IPR031570">
    <property type="entry name" value="NBEA/BDCP_DUF4704"/>
</dbReference>
<dbReference type="PROSITE" id="PS51783">
    <property type="entry name" value="PH_BEACH"/>
    <property type="match status" value="1"/>
</dbReference>
<dbReference type="FunFam" id="2.130.10.10:FF:000036">
    <property type="entry name" value="Neurobeachin isoform A"/>
    <property type="match status" value="1"/>
</dbReference>
<dbReference type="SUPFAM" id="SSF81837">
    <property type="entry name" value="BEACH domain"/>
    <property type="match status" value="1"/>
</dbReference>
<sequence>FLFSFRTSKGVGYSAHFVGNCLIVTSLKSKGKGFQHCVKYDFQPRKWYMISIVHIYNRWRNSEIRCYVNGQLVSYGDMAWHVNTNDSYDKCFLGSSETADANRVFCGQLGAVYVFTEALNPAQIFAIHQLGPGYKSTFKFKSESDIHLAEHHKQVLYDGKLASSIAFTYNAKATDAQLCLESSPKENPSIFVHSPHALMLQDVKAIVTHSIHSAIHSIGGIQVLFPLFAQLDNRQLHDSQVETTVCATLLAFLVELLKSSVAMQEQMLGGKGFLVIGYLLEKSSRVHITRAVLEQFLSFAKYLDGLSHGAPLLKQLCDHILFNPAIWIHTPAKVQLSLYTYLSAEFIGTATIYNTIRRVGTVLQLMHTLKYYYWVVNPADSSGITPKGLDGPRPSQKEIISLRAFMLLFLKQLILKDRGVKEDELQSILNYLLTMHEDENIHDVLQLLVALMSEHPASMIPAFDQRNGIRVIYKLLASKSESIWVQALKVLGYFLKHLGHKRKVEIMHTHSLFTLLGERLMLHTNTVTVTTYNTLYEILTEQVCTQVVHKPHPEPDSTVKIQNPMILKVVATLLKNSTPSAELMEVRRLFLSDMIKLFSNSRENRRCLLQCSVWQDWMFSLGYINPKNSEEQKITEMVYNIFRILLYHAIKYEWGGWRVWVDTLSIAHSKVTYEAHKEYLAKMYEEYQRQEEENIKKGKKGNVSTISGLSSQTTGAKGGMEIREIEDLSQSQSPESETDYPVSTDTRDLLMATKVSDDVLGTAERPGGGGVHVEVHDLLVDIKAEKVEATEVKLDDMDLSPETLGTGENGALVEVESLLDNVYSAAVEKLQNNVHGSVGIIKKNEEKDNGPLITLADEKDEPSTNNTSFLFDKIPSQEEKLLPELSSNHIAIPNVQETQMHLGVNDDLGLLAHMTGSVDITCASSIIEDKEFKIHTTSDGMNSISERELSSSSKGLEYAEMTATTLETESSGSKTVPNVDAGSIISDTERSDDGKEAGKEIRKIQTTTTTQAIQGRSVTQQDRDLRVDLGFRGMPMTEEQRRQFSPGPRTTMFRIPEFKWSPMHQRLLTDLLFALETDVHVWRSHSTKSVMDFVNSNENIIFVHNTIHLISQMVDNIIIACGGILPLLSAATSPTGSKVSIAATELENIEVTQGMSAETAVTFLSRLMAMVDVLVFASSLNFSEIEAEKNMSSGGLMRQCLRLVCCVAVRNCLECRQRQRERVNKTSLIGGKTQDALQGVTASAATKTPLENVPGNLSPIKDPDRLLQDVDINRLRAVVFRDVDDSKQAQFLALAVVYFISVLMVSKYRDILEPQRETARSGSQAGRNIRQEINSPTSTVVVIPSIPHPSLNHGFLAKLIPEQSFAHSFYKETPTVFPENIKDKETPTPVEDIQLESSIPHTDSGIGDEQMPNILNGTDLETSTGPDAMSELLSTLSSEVKKSQESLTESPSEILKPASSISSISQSKGINVKEILKSLVAAPVEIAECGPDPIPYPDPALKREAQAILPMQFHSFDRSVVVPVKKPPPGSLAVTTVGAATAGSGLPPGSTPNIFAATGATPKSMINTTGAVDSGSSSSSSSSSFVNGATSKNLPAVQTVAPMPEDSAENMSITAKLERALEKVAPLLREIFVDFAPFLSRTLLGSHGQELLIEGLVCMKSSTSVVELVMLLCSQEWQNSIQKNAGLAFIELINEGRLLCHAMKDHIVRVANEAEFILNRQRAEDVHKHAEFESQCAQYAADRREEEKMCDHLISAAKHRDHVTANQLKQKILNILTNKHGAWGAVSHSQLHDFWRLDYWEDDLRRRRRFVRNAFGSTHADALLKAAVEYGTEEDVVKSKKTFRSQAVVNQNAETELMLEGDDDAVSLLQEKEIDNLAGPVVLSTPAQLIAPVVVAKGTLSITTTEIYFEVDEDDSAFKKIDPKVLAYTEGLHGKWMFSEIRAVFSRRYLLQNTALEVFMANRTSVMFNFPDQATVKKVVYSLPRVGVGTSYGLPQARRISLATPRQLYKSSNMTQRWQRREISNFEYLMFLNTIAGRTYNDLNQYPVFPWVLTNYESEELDLTLPGNFRDLSKPIGALNPKRAVFYAERYETWEDDQTPPYHYNTHYSTSTSTLAWLVRIEPFTTFFLNANDGKFDHPDRTFSSVARSWRNSQRDTSDVKELIPEFYYLPEMFVNSNGYNLGIREDEIVVNDVDLPPWAKKPEDFVRINRMALESEFVSCQLHQWIDLIFGYKQRGPEAVRALNVFHYLTYEGSVNLDSITDPVLREIPEAYFIRDPHTFLLTKDFIKAMEAQIQNFGQTPSQLLIEPHPPRSSAMHLCFLPQSPLMFKDQMQQDVIMVLKFPSNSPVTHVAANTLPHLTIPAVVTVTCSRLFAVNRWHNTVGLRGAPGYSLDQAHHLPIEMDPLIANNSGVNKRQITDLVDQSIQINAHCFVVTADNRYILICGFWDKSFRVYSTETGKLTQIVFGHWDVVTCLARSESYIGGDCYIVSGSRDATLLLWYWSGRHHIIGDNPNSSDYPAPRAVLTGHDHEVVCVSVCAELGLVISGAKEGPCLVHTITGDLLRALEGTENCLYPRLISVSSEGHCIIYYERGRFSNFSINGKLLAQMEINDSTRAILLSSDGQNLVTGGDNGVVEVWQACDFKQLYIYPGCDAGIRAMDLSHDQRTLITGMASGSIVAFNIDFNRWHYEHQNRY</sequence>
<feature type="compositionally biased region" description="Polar residues" evidence="8">
    <location>
        <begin position="702"/>
        <end position="715"/>
    </location>
</feature>
<dbReference type="Pfam" id="PF06469">
    <property type="entry name" value="DUF1088"/>
    <property type="match status" value="1"/>
</dbReference>
<dbReference type="InterPro" id="IPR010508">
    <property type="entry name" value="NBEA-like_DUF1088"/>
</dbReference>
<dbReference type="CDD" id="cd06071">
    <property type="entry name" value="Beach"/>
    <property type="match status" value="1"/>
</dbReference>
<keyword evidence="12" id="KW-1185">Reference proteome</keyword>
<dbReference type="InterPro" id="IPR011993">
    <property type="entry name" value="PH-like_dom_sf"/>
</dbReference>
<dbReference type="SMART" id="SM00320">
    <property type="entry name" value="WD40"/>
    <property type="match status" value="5"/>
</dbReference>
<name>A0A7K8FZ54_9CORV</name>
<feature type="region of interest" description="Disordered" evidence="8">
    <location>
        <begin position="964"/>
        <end position="998"/>
    </location>
</feature>
<dbReference type="Gene3D" id="2.30.29.30">
    <property type="entry name" value="Pleckstrin-homology domain (PH domain)/Phosphotyrosine-binding domain (PTB)"/>
    <property type="match status" value="1"/>
</dbReference>
<feature type="region of interest" description="Disordered" evidence="8">
    <location>
        <begin position="693"/>
        <end position="717"/>
    </location>
</feature>
<dbReference type="Proteomes" id="UP000548317">
    <property type="component" value="Unassembled WGS sequence"/>
</dbReference>
<dbReference type="Pfam" id="PF15787">
    <property type="entry name" value="DUF4704"/>
    <property type="match status" value="1"/>
</dbReference>
<dbReference type="Gene3D" id="2.130.10.10">
    <property type="entry name" value="YVTN repeat-like/Quinoprotein amine dehydrogenase"/>
    <property type="match status" value="1"/>
</dbReference>
<dbReference type="Pfam" id="PF13385">
    <property type="entry name" value="Laminin_G_3"/>
    <property type="match status" value="1"/>
</dbReference>
<evidence type="ECO:0000313" key="12">
    <source>
        <dbReference type="Proteomes" id="UP000548317"/>
    </source>
</evidence>
<feature type="compositionally biased region" description="Polar residues" evidence="8">
    <location>
        <begin position="964"/>
        <end position="976"/>
    </location>
</feature>
<dbReference type="InterPro" id="IPR015943">
    <property type="entry name" value="WD40/YVTN_repeat-like_dom_sf"/>
</dbReference>
<reference evidence="11 12" key="1">
    <citation type="submission" date="2019-09" db="EMBL/GenBank/DDBJ databases">
        <title>Bird 10,000 Genomes (B10K) Project - Family phase.</title>
        <authorList>
            <person name="Zhang G."/>
        </authorList>
    </citation>
    <scope>NUCLEOTIDE SEQUENCE [LARGE SCALE GENOMIC DNA]</scope>
    <source>
        <strain evidence="11">B10K-DU-029-33</strain>
        <tissue evidence="11">Heart</tissue>
    </source>
</reference>
<evidence type="ECO:0000256" key="1">
    <source>
        <dbReference type="ARBA" id="ARBA00004170"/>
    </source>
</evidence>
<evidence type="ECO:0000256" key="2">
    <source>
        <dbReference type="ARBA" id="ARBA00022574"/>
    </source>
</evidence>
<dbReference type="GO" id="GO:0016020">
    <property type="term" value="C:membrane"/>
    <property type="evidence" value="ECO:0007669"/>
    <property type="project" value="UniProtKB-SubCell"/>
</dbReference>
<gene>
    <name evidence="11" type="primary">Nbea</name>
    <name evidence="11" type="ORF">STRCIN_R11459</name>
</gene>
<dbReference type="SUPFAM" id="SSF50978">
    <property type="entry name" value="WD40 repeat-like"/>
    <property type="match status" value="1"/>
</dbReference>
<dbReference type="SUPFAM" id="SSF48371">
    <property type="entry name" value="ARM repeat"/>
    <property type="match status" value="1"/>
</dbReference>
<keyword evidence="4" id="KW-0472">Membrane</keyword>
<dbReference type="PANTHER" id="PTHR13743">
    <property type="entry name" value="BEIGE/BEACH-RELATED"/>
    <property type="match status" value="1"/>
</dbReference>
<dbReference type="InterPro" id="IPR036372">
    <property type="entry name" value="BEACH_dom_sf"/>
</dbReference>
<protein>
    <recommendedName>
        <fullName evidence="6">Neurobeachin</fullName>
    </recommendedName>
    <alternativeName>
        <fullName evidence="7">Lysosomal-trafficking regulator 2</fullName>
    </alternativeName>
</protein>
<evidence type="ECO:0000256" key="6">
    <source>
        <dbReference type="ARBA" id="ARBA00073055"/>
    </source>
</evidence>
<proteinExistence type="predicted"/>
<dbReference type="InterPro" id="IPR013320">
    <property type="entry name" value="ConA-like_dom_sf"/>
</dbReference>
<dbReference type="InterPro" id="IPR000409">
    <property type="entry name" value="BEACH_dom"/>
</dbReference>
<dbReference type="GO" id="GO:0019901">
    <property type="term" value="F:protein kinase binding"/>
    <property type="evidence" value="ECO:0007669"/>
    <property type="project" value="TreeGrafter"/>
</dbReference>
<dbReference type="InterPro" id="IPR016024">
    <property type="entry name" value="ARM-type_fold"/>
</dbReference>
<dbReference type="InterPro" id="IPR001680">
    <property type="entry name" value="WD40_rpt"/>
</dbReference>
<dbReference type="Gene3D" id="1.10.1540.10">
    <property type="entry name" value="BEACH domain"/>
    <property type="match status" value="1"/>
</dbReference>
<evidence type="ECO:0000256" key="4">
    <source>
        <dbReference type="ARBA" id="ARBA00023136"/>
    </source>
</evidence>
<feature type="non-terminal residue" evidence="11">
    <location>
        <position position="1"/>
    </location>
</feature>
<comment type="subunit">
    <text evidence="5">Interacts with RII subunit of PKA.</text>
</comment>
<dbReference type="InterPro" id="IPR036322">
    <property type="entry name" value="WD40_repeat_dom_sf"/>
</dbReference>
<dbReference type="EMBL" id="VZTI01005702">
    <property type="protein sequence ID" value="NXB68528.1"/>
    <property type="molecule type" value="Genomic_DNA"/>
</dbReference>
<dbReference type="SUPFAM" id="SSF49899">
    <property type="entry name" value="Concanavalin A-like lectins/glucanases"/>
    <property type="match status" value="1"/>
</dbReference>
<dbReference type="Pfam" id="PF02138">
    <property type="entry name" value="Beach"/>
    <property type="match status" value="1"/>
</dbReference>
<dbReference type="Gene3D" id="2.60.120.200">
    <property type="match status" value="1"/>
</dbReference>
<dbReference type="Pfam" id="PF20426">
    <property type="entry name" value="NBCH_WD40"/>
    <property type="match status" value="1"/>
</dbReference>
<evidence type="ECO:0000256" key="5">
    <source>
        <dbReference type="ARBA" id="ARBA00065599"/>
    </source>
</evidence>
<feature type="non-terminal residue" evidence="11">
    <location>
        <position position="2696"/>
    </location>
</feature>
<accession>A0A7K8FZ54</accession>
<dbReference type="GO" id="GO:0005829">
    <property type="term" value="C:cytosol"/>
    <property type="evidence" value="ECO:0007669"/>
    <property type="project" value="TreeGrafter"/>
</dbReference>
<evidence type="ECO:0000256" key="7">
    <source>
        <dbReference type="ARBA" id="ARBA00080802"/>
    </source>
</evidence>
<keyword evidence="3" id="KW-0677">Repeat</keyword>
<dbReference type="GO" id="GO:0008104">
    <property type="term" value="P:intracellular protein localization"/>
    <property type="evidence" value="ECO:0007669"/>
    <property type="project" value="TreeGrafter"/>
</dbReference>
<dbReference type="CDD" id="cd01201">
    <property type="entry name" value="PH_BEACH"/>
    <property type="match status" value="1"/>
</dbReference>
<comment type="caution">
    <text evidence="11">The sequence shown here is derived from an EMBL/GenBank/DDBJ whole genome shotgun (WGS) entry which is preliminary data.</text>
</comment>
<dbReference type="SMART" id="SM01026">
    <property type="entry name" value="Beach"/>
    <property type="match status" value="1"/>
</dbReference>
<evidence type="ECO:0000256" key="8">
    <source>
        <dbReference type="SAM" id="MobiDB-lite"/>
    </source>
</evidence>
<dbReference type="PANTHER" id="PTHR13743:SF62">
    <property type="entry name" value="NEUROBEACHIN"/>
    <property type="match status" value="1"/>
</dbReference>
<evidence type="ECO:0000259" key="9">
    <source>
        <dbReference type="PROSITE" id="PS50197"/>
    </source>
</evidence>
<dbReference type="InterPro" id="IPR023362">
    <property type="entry name" value="PH-BEACH_dom"/>
</dbReference>
<dbReference type="Pfam" id="PF14844">
    <property type="entry name" value="PH_BEACH"/>
    <property type="match status" value="1"/>
</dbReference>
<feature type="domain" description="BEACH-type PH" evidence="10">
    <location>
        <begin position="1876"/>
        <end position="1984"/>
    </location>
</feature>
<feature type="compositionally biased region" description="Low complexity" evidence="8">
    <location>
        <begin position="1574"/>
        <end position="1584"/>
    </location>
</feature>
<feature type="region of interest" description="Disordered" evidence="8">
    <location>
        <begin position="1570"/>
        <end position="1589"/>
    </location>
</feature>
<evidence type="ECO:0000313" key="11">
    <source>
        <dbReference type="EMBL" id="NXB68528.1"/>
    </source>
</evidence>
<dbReference type="InterPro" id="IPR046851">
    <property type="entry name" value="NBCH_WD40"/>
</dbReference>
<keyword evidence="2" id="KW-0853">WD repeat</keyword>
<dbReference type="FunFam" id="2.30.29.30:FF:000059">
    <property type="entry name" value="neurobeachin isoform X1"/>
    <property type="match status" value="1"/>
</dbReference>
<dbReference type="FunFam" id="1.10.1540.10:FF:000001">
    <property type="entry name" value="neurobeachin isoform X1"/>
    <property type="match status" value="1"/>
</dbReference>
<dbReference type="PROSITE" id="PS50197">
    <property type="entry name" value="BEACH"/>
    <property type="match status" value="1"/>
</dbReference>
<feature type="domain" description="BEACH" evidence="9">
    <location>
        <begin position="2003"/>
        <end position="2313"/>
    </location>
</feature>
<dbReference type="SUPFAM" id="SSF50729">
    <property type="entry name" value="PH domain-like"/>
    <property type="match status" value="1"/>
</dbReference>
<evidence type="ECO:0000259" key="10">
    <source>
        <dbReference type="PROSITE" id="PS51783"/>
    </source>
</evidence>
<feature type="compositionally biased region" description="Basic and acidic residues" evidence="8">
    <location>
        <begin position="987"/>
        <end position="998"/>
    </location>
</feature>
<comment type="subcellular location">
    <subcellularLocation>
        <location evidence="1">Membrane</location>
        <topology evidence="1">Peripheral membrane protein</topology>
    </subcellularLocation>
</comment>
<evidence type="ECO:0000256" key="3">
    <source>
        <dbReference type="ARBA" id="ARBA00022737"/>
    </source>
</evidence>
<organism evidence="11 12">
    <name type="scientific">Struthidea cinerea</name>
    <dbReference type="NCBI Taxonomy" id="181839"/>
    <lineage>
        <taxon>Eukaryota</taxon>
        <taxon>Metazoa</taxon>
        <taxon>Chordata</taxon>
        <taxon>Craniata</taxon>
        <taxon>Vertebrata</taxon>
        <taxon>Euteleostomi</taxon>
        <taxon>Archelosauria</taxon>
        <taxon>Archosauria</taxon>
        <taxon>Dinosauria</taxon>
        <taxon>Saurischia</taxon>
        <taxon>Theropoda</taxon>
        <taxon>Coelurosauria</taxon>
        <taxon>Aves</taxon>
        <taxon>Neognathae</taxon>
        <taxon>Neoaves</taxon>
        <taxon>Telluraves</taxon>
        <taxon>Australaves</taxon>
        <taxon>Passeriformes</taxon>
        <taxon>Corvoidea</taxon>
        <taxon>Corcoracidae</taxon>
        <taxon>Struthidea</taxon>
    </lineage>
</organism>
<dbReference type="InterPro" id="IPR050865">
    <property type="entry name" value="BEACH_Domain"/>
</dbReference>